<evidence type="ECO:0000313" key="1">
    <source>
        <dbReference type="EMBL" id="CAH2238786.1"/>
    </source>
</evidence>
<gene>
    <name evidence="1" type="primary">jg5270</name>
    <name evidence="1" type="ORF">PAEG_LOCUS15826</name>
</gene>
<organism evidence="1 2">
    <name type="scientific">Pararge aegeria aegeria</name>
    <dbReference type="NCBI Taxonomy" id="348720"/>
    <lineage>
        <taxon>Eukaryota</taxon>
        <taxon>Metazoa</taxon>
        <taxon>Ecdysozoa</taxon>
        <taxon>Arthropoda</taxon>
        <taxon>Hexapoda</taxon>
        <taxon>Insecta</taxon>
        <taxon>Pterygota</taxon>
        <taxon>Neoptera</taxon>
        <taxon>Endopterygota</taxon>
        <taxon>Lepidoptera</taxon>
        <taxon>Glossata</taxon>
        <taxon>Ditrysia</taxon>
        <taxon>Papilionoidea</taxon>
        <taxon>Nymphalidae</taxon>
        <taxon>Satyrinae</taxon>
        <taxon>Satyrini</taxon>
        <taxon>Parargina</taxon>
        <taxon>Pararge</taxon>
    </lineage>
</organism>
<protein>
    <submittedName>
        <fullName evidence="1">Jg5270 protein</fullName>
    </submittedName>
</protein>
<dbReference type="Proteomes" id="UP000838756">
    <property type="component" value="Unassembled WGS sequence"/>
</dbReference>
<proteinExistence type="predicted"/>
<name>A0A8S4RMZ7_9NEOP</name>
<sequence>MTGYGHRNVQTPIKRELHLDLCPRLMYTFIVADNRWAARLPRHGAGGHEPNMCFDDLLIPLAQRPKINKQSKLTDNIIIGLTTATCLSLAFSRTSL</sequence>
<evidence type="ECO:0000313" key="2">
    <source>
        <dbReference type="Proteomes" id="UP000838756"/>
    </source>
</evidence>
<dbReference type="AlphaFoldDB" id="A0A8S4RMZ7"/>
<reference evidence="1" key="1">
    <citation type="submission" date="2022-03" db="EMBL/GenBank/DDBJ databases">
        <authorList>
            <person name="Lindestad O."/>
        </authorList>
    </citation>
    <scope>NUCLEOTIDE SEQUENCE</scope>
</reference>
<accession>A0A8S4RMZ7</accession>
<comment type="caution">
    <text evidence="1">The sequence shown here is derived from an EMBL/GenBank/DDBJ whole genome shotgun (WGS) entry which is preliminary data.</text>
</comment>
<keyword evidence="2" id="KW-1185">Reference proteome</keyword>
<dbReference type="EMBL" id="CAKXAJ010025391">
    <property type="protein sequence ID" value="CAH2238786.1"/>
    <property type="molecule type" value="Genomic_DNA"/>
</dbReference>